<feature type="transmembrane region" description="Helical" evidence="7">
    <location>
        <begin position="229"/>
        <end position="247"/>
    </location>
</feature>
<evidence type="ECO:0000313" key="8">
    <source>
        <dbReference type="EMBL" id="SUZ67538.1"/>
    </source>
</evidence>
<sequence>MMAGMELIDALLVAGAGVVAGVVNAMAGGGSLLTVGLLNVFVGLPGLVANGTNRIGVLVQNASSVAGYRKGGISGLRRALPVLIPVTAGSFIGSLVVSSFTDDAFEKIFGVLMIPLVLLSLRAPATTGRQISWHPALTTAVFFGVGLYGGAFQAGVGLLIVVALARSGLDLVNANAVKVVVILVLTAIAVPVFVIRGQVDWGFAVVLSGGFALGGWLGARIAVRGGDRVIRPVLIVAVTALAGRMIGLY</sequence>
<comment type="subcellular location">
    <subcellularLocation>
        <location evidence="1">Cell membrane</location>
        <topology evidence="1">Multi-pass membrane protein</topology>
    </subcellularLocation>
</comment>
<evidence type="ECO:0000256" key="5">
    <source>
        <dbReference type="ARBA" id="ARBA00022989"/>
    </source>
</evidence>
<evidence type="ECO:0000256" key="4">
    <source>
        <dbReference type="ARBA" id="ARBA00022692"/>
    </source>
</evidence>
<dbReference type="InterPro" id="IPR052017">
    <property type="entry name" value="TSUP"/>
</dbReference>
<evidence type="ECO:0000256" key="1">
    <source>
        <dbReference type="ARBA" id="ARBA00004651"/>
    </source>
</evidence>
<dbReference type="PANTHER" id="PTHR30269:SF0">
    <property type="entry name" value="MEMBRANE TRANSPORTER PROTEIN YFCA-RELATED"/>
    <property type="match status" value="1"/>
</dbReference>
<dbReference type="InterPro" id="IPR002781">
    <property type="entry name" value="TM_pro_TauE-like"/>
</dbReference>
<feature type="transmembrane region" description="Helical" evidence="7">
    <location>
        <begin position="107"/>
        <end position="125"/>
    </location>
</feature>
<feature type="transmembrane region" description="Helical" evidence="7">
    <location>
        <begin position="35"/>
        <end position="59"/>
    </location>
</feature>
<accession>A0A381PM51</accession>
<evidence type="ECO:0008006" key="9">
    <source>
        <dbReference type="Google" id="ProtNLM"/>
    </source>
</evidence>
<feature type="transmembrane region" description="Helical" evidence="7">
    <location>
        <begin position="201"/>
        <end position="223"/>
    </location>
</feature>
<evidence type="ECO:0000256" key="6">
    <source>
        <dbReference type="ARBA" id="ARBA00023136"/>
    </source>
</evidence>
<feature type="transmembrane region" description="Helical" evidence="7">
    <location>
        <begin position="137"/>
        <end position="164"/>
    </location>
</feature>
<protein>
    <recommendedName>
        <fullName evidence="9">Membrane transporter protein</fullName>
    </recommendedName>
</protein>
<dbReference type="Pfam" id="PF01925">
    <property type="entry name" value="TauE"/>
    <property type="match status" value="1"/>
</dbReference>
<keyword evidence="6 7" id="KW-0472">Membrane</keyword>
<evidence type="ECO:0000256" key="2">
    <source>
        <dbReference type="ARBA" id="ARBA00022448"/>
    </source>
</evidence>
<dbReference type="AlphaFoldDB" id="A0A381PM51"/>
<keyword evidence="5 7" id="KW-1133">Transmembrane helix</keyword>
<name>A0A381PM51_9ZZZZ</name>
<feature type="transmembrane region" description="Helical" evidence="7">
    <location>
        <begin position="80"/>
        <end position="101"/>
    </location>
</feature>
<organism evidence="8">
    <name type="scientific">marine metagenome</name>
    <dbReference type="NCBI Taxonomy" id="408172"/>
    <lineage>
        <taxon>unclassified sequences</taxon>
        <taxon>metagenomes</taxon>
        <taxon>ecological metagenomes</taxon>
    </lineage>
</organism>
<feature type="transmembrane region" description="Helical" evidence="7">
    <location>
        <begin position="176"/>
        <end position="194"/>
    </location>
</feature>
<proteinExistence type="predicted"/>
<dbReference type="PANTHER" id="PTHR30269">
    <property type="entry name" value="TRANSMEMBRANE PROTEIN YFCA"/>
    <property type="match status" value="1"/>
</dbReference>
<dbReference type="GO" id="GO:0005886">
    <property type="term" value="C:plasma membrane"/>
    <property type="evidence" value="ECO:0007669"/>
    <property type="project" value="UniProtKB-SubCell"/>
</dbReference>
<reference evidence="8" key="1">
    <citation type="submission" date="2018-05" db="EMBL/GenBank/DDBJ databases">
        <authorList>
            <person name="Lanie J.A."/>
            <person name="Ng W.-L."/>
            <person name="Kazmierczak K.M."/>
            <person name="Andrzejewski T.M."/>
            <person name="Davidsen T.M."/>
            <person name="Wayne K.J."/>
            <person name="Tettelin H."/>
            <person name="Glass J.I."/>
            <person name="Rusch D."/>
            <person name="Podicherti R."/>
            <person name="Tsui H.-C.T."/>
            <person name="Winkler M.E."/>
        </authorList>
    </citation>
    <scope>NUCLEOTIDE SEQUENCE</scope>
</reference>
<evidence type="ECO:0000256" key="7">
    <source>
        <dbReference type="SAM" id="Phobius"/>
    </source>
</evidence>
<dbReference type="EMBL" id="UINC01001015">
    <property type="protein sequence ID" value="SUZ67538.1"/>
    <property type="molecule type" value="Genomic_DNA"/>
</dbReference>
<keyword evidence="2" id="KW-0813">Transport</keyword>
<keyword evidence="3" id="KW-1003">Cell membrane</keyword>
<keyword evidence="4 7" id="KW-0812">Transmembrane</keyword>
<evidence type="ECO:0000256" key="3">
    <source>
        <dbReference type="ARBA" id="ARBA00022475"/>
    </source>
</evidence>
<gene>
    <name evidence="8" type="ORF">METZ01_LOCUS20392</name>
</gene>